<dbReference type="PRINTS" id="PR00080">
    <property type="entry name" value="SDRFAMILY"/>
</dbReference>
<dbReference type="FunFam" id="3.40.50.720:FF:000084">
    <property type="entry name" value="Short-chain dehydrogenase reductase"/>
    <property type="match status" value="1"/>
</dbReference>
<evidence type="ECO:0000256" key="2">
    <source>
        <dbReference type="ARBA" id="ARBA00023002"/>
    </source>
</evidence>
<comment type="similarity">
    <text evidence="1">Belongs to the short-chain dehydrogenases/reductases (SDR) family.</text>
</comment>
<dbReference type="CDD" id="cd05233">
    <property type="entry name" value="SDR_c"/>
    <property type="match status" value="1"/>
</dbReference>
<dbReference type="PRINTS" id="PR00081">
    <property type="entry name" value="GDHRDH"/>
</dbReference>
<comment type="caution">
    <text evidence="3">The sequence shown here is derived from an EMBL/GenBank/DDBJ whole genome shotgun (WGS) entry which is preliminary data.</text>
</comment>
<evidence type="ECO:0000256" key="1">
    <source>
        <dbReference type="ARBA" id="ARBA00006484"/>
    </source>
</evidence>
<keyword evidence="4" id="KW-1185">Reference proteome</keyword>
<evidence type="ECO:0000313" key="3">
    <source>
        <dbReference type="EMBL" id="GEM38806.1"/>
    </source>
</evidence>
<dbReference type="Gene3D" id="3.40.50.720">
    <property type="entry name" value="NAD(P)-binding Rossmann-like Domain"/>
    <property type="match status" value="1"/>
</dbReference>
<organism evidence="3 4">
    <name type="scientific">Nocardia ninae NBRC 108245</name>
    <dbReference type="NCBI Taxonomy" id="1210091"/>
    <lineage>
        <taxon>Bacteria</taxon>
        <taxon>Bacillati</taxon>
        <taxon>Actinomycetota</taxon>
        <taxon>Actinomycetes</taxon>
        <taxon>Mycobacteriales</taxon>
        <taxon>Nocardiaceae</taxon>
        <taxon>Nocardia</taxon>
    </lineage>
</organism>
<reference evidence="3 4" key="1">
    <citation type="submission" date="2019-07" db="EMBL/GenBank/DDBJ databases">
        <title>Whole genome shotgun sequence of Nocardia ninae NBRC 108245.</title>
        <authorList>
            <person name="Hosoyama A."/>
            <person name="Uohara A."/>
            <person name="Ohji S."/>
            <person name="Ichikawa N."/>
        </authorList>
    </citation>
    <scope>NUCLEOTIDE SEQUENCE [LARGE SCALE GENOMIC DNA]</scope>
    <source>
        <strain evidence="3 4">NBRC 108245</strain>
    </source>
</reference>
<dbReference type="EMBL" id="BJXA01000019">
    <property type="protein sequence ID" value="GEM38806.1"/>
    <property type="molecule type" value="Genomic_DNA"/>
</dbReference>
<protein>
    <submittedName>
        <fullName evidence="3">Short-chain dehydrogenase</fullName>
    </submittedName>
</protein>
<dbReference type="InterPro" id="IPR036291">
    <property type="entry name" value="NAD(P)-bd_dom_sf"/>
</dbReference>
<dbReference type="SUPFAM" id="SSF51735">
    <property type="entry name" value="NAD(P)-binding Rossmann-fold domains"/>
    <property type="match status" value="1"/>
</dbReference>
<dbReference type="RefSeq" id="WP_147131550.1">
    <property type="nucleotide sequence ID" value="NZ_BJXA01000019.1"/>
</dbReference>
<dbReference type="PANTHER" id="PTHR24321">
    <property type="entry name" value="DEHYDROGENASES, SHORT CHAIN"/>
    <property type="match status" value="1"/>
</dbReference>
<dbReference type="PANTHER" id="PTHR24321:SF8">
    <property type="entry name" value="ESTRADIOL 17-BETA-DEHYDROGENASE 8-RELATED"/>
    <property type="match status" value="1"/>
</dbReference>
<dbReference type="InterPro" id="IPR002347">
    <property type="entry name" value="SDR_fam"/>
</dbReference>
<gene>
    <name evidence="3" type="ORF">NN4_33250</name>
</gene>
<dbReference type="GO" id="GO:0016491">
    <property type="term" value="F:oxidoreductase activity"/>
    <property type="evidence" value="ECO:0007669"/>
    <property type="project" value="UniProtKB-KW"/>
</dbReference>
<dbReference type="Pfam" id="PF13561">
    <property type="entry name" value="adh_short_C2"/>
    <property type="match status" value="1"/>
</dbReference>
<evidence type="ECO:0000313" key="4">
    <source>
        <dbReference type="Proteomes" id="UP000321424"/>
    </source>
</evidence>
<proteinExistence type="inferred from homology"/>
<name>A0A511MFY7_9NOCA</name>
<dbReference type="Proteomes" id="UP000321424">
    <property type="component" value="Unassembled WGS sequence"/>
</dbReference>
<sequence length="254" mass="26561">MDLQLAGKTAVVTAAGGGIGGAITQTLIAEGATVLGADLAVTSKLKETGAITVQADLTTEEGVEQLRQAVVAEFDGVDLLVNVVGGLAGLQLGNFADIDDATWQKAFQLNLFANLNVTRALRPNLRAAIVNVSTAVARFPSTGPYWYAASKAALAAWSKSLANELGPQGIRVNAVSPGLIRTPLWDEYGPRLSATFHMEAKDFMPNLPMLAQVPLNRWAEPEEVAALVAFLGSPVAGFITGADYIIDGGAEKVM</sequence>
<dbReference type="OrthoDB" id="8959163at2"/>
<accession>A0A511MFY7</accession>
<keyword evidence="2" id="KW-0560">Oxidoreductase</keyword>
<dbReference type="AlphaFoldDB" id="A0A511MFY7"/>